<dbReference type="SMART" id="SM00164">
    <property type="entry name" value="TBC"/>
    <property type="match status" value="1"/>
</dbReference>
<evidence type="ECO:0000256" key="1">
    <source>
        <dbReference type="ARBA" id="ARBA00005521"/>
    </source>
</evidence>
<accession>A0A8X7NJJ4</accession>
<dbReference type="Pfam" id="PF00566">
    <property type="entry name" value="RabGAP-TBC"/>
    <property type="match status" value="1"/>
</dbReference>
<dbReference type="SUPFAM" id="SSF47923">
    <property type="entry name" value="Ypt/Rab-GAP domain of gyp1p"/>
    <property type="match status" value="2"/>
</dbReference>
<dbReference type="Proteomes" id="UP000590412">
    <property type="component" value="Unassembled WGS sequence"/>
</dbReference>
<comment type="similarity">
    <text evidence="1">Belongs to the OCA5 family.</text>
</comment>
<dbReference type="InterPro" id="IPR050302">
    <property type="entry name" value="Rab_GAP_TBC_domain"/>
</dbReference>
<dbReference type="Gene3D" id="1.10.8.270">
    <property type="entry name" value="putative rabgap domain of human tbc1 domain family member 14 like domains"/>
    <property type="match status" value="1"/>
</dbReference>
<evidence type="ECO:0000256" key="2">
    <source>
        <dbReference type="ARBA" id="ARBA00019144"/>
    </source>
</evidence>
<reference evidence="5" key="1">
    <citation type="submission" date="2020-03" db="EMBL/GenBank/DDBJ databases">
        <title>FDA dAtabase for Regulatory Grade micrObial Sequences (FDA-ARGOS): Supporting development and validation of Infectious Disease Dx tests.</title>
        <authorList>
            <person name="Campos J."/>
            <person name="Goldberg B."/>
            <person name="Tallon L."/>
            <person name="Sadzewicz L."/>
            <person name="Vavikolanu K."/>
            <person name="Mehta A."/>
            <person name="Aluvathingal J."/>
            <person name="Nadendla S."/>
            <person name="Nandy P."/>
            <person name="Geyer C."/>
            <person name="Yan Y."/>
            <person name="Sichtig H."/>
        </authorList>
    </citation>
    <scope>NUCLEOTIDE SEQUENCE [LARGE SCALE GENOMIC DNA]</scope>
    <source>
        <strain evidence="5">FDAARGOS_652</strain>
    </source>
</reference>
<sequence length="628" mass="70637">MIDFESLLEFEESLSQGQSSLDNSAILYNFGSKIEHLRFKEEEEEEEKEVDSGDGELVVSEPSPIGSSVPSLAQIIDAYDITQDEFATCTKCGANLSQTNSTTSITTPSTCCVSTISRTTTISSNLESLYWTSFIDNPTRTVNTLPHYTELVLKQGIPNCIRSYVWQKVFLLSYATIPKSIKLVYVNFQHSYSVEVSQQICKDLTRTFPTVQFFQKQTTIDDLSTILNVYANYDLELGYCQGLLFLVGVLYRHLQSCELTFYALTTIMETELELHDIFTAQHMSSTLNLWFIQFSQILKTVDEQLYTHLVMHCQVNMQTFLYQWWLSFMSSHTADLSIINRVMDFCQFQGWKVGMMKISLGLLVVNKPILMTFVDLGDEEVVYQHLLNETKWGNVANDLDLFFGDLLFSWDDKLFMSPEVEVQPHQVAATDELGVASSTVKTQVSQPESSLLNTFKSLSLNLKSKSPIKQSANTLRSPYPGLSRQRSSTASSNNSTSLNNSMITSTSSVFSTSSASTATQNNHLHNKHGELDSIYSDISEVSSQQSGSDVKSFTDYLKLPSFTNSNKRDTIGDSLTKTTSSNSKESLLMNENEALKYLLKQAYDTLGNCDKTAEEVDLLKSQIEKMVM</sequence>
<feature type="region of interest" description="Disordered" evidence="3">
    <location>
        <begin position="469"/>
        <end position="500"/>
    </location>
</feature>
<feature type="domain" description="Rab-GAP TBC" evidence="4">
    <location>
        <begin position="156"/>
        <end position="350"/>
    </location>
</feature>
<evidence type="ECO:0000313" key="5">
    <source>
        <dbReference type="EMBL" id="KAF6045245.1"/>
    </source>
</evidence>
<dbReference type="Gene3D" id="1.10.472.80">
    <property type="entry name" value="Ypt/Rab-GAP domain of gyp1p, domain 3"/>
    <property type="match status" value="1"/>
</dbReference>
<evidence type="ECO:0000259" key="4">
    <source>
        <dbReference type="PROSITE" id="PS50086"/>
    </source>
</evidence>
<protein>
    <recommendedName>
        <fullName evidence="2">Oxidant-induced cell-cycle arrest protein 5</fullName>
    </recommendedName>
</protein>
<evidence type="ECO:0000256" key="3">
    <source>
        <dbReference type="SAM" id="MobiDB-lite"/>
    </source>
</evidence>
<comment type="caution">
    <text evidence="5">The sequence shown here is derived from an EMBL/GenBank/DDBJ whole genome shotgun (WGS) entry which is preliminary data.</text>
</comment>
<dbReference type="GO" id="GO:0031267">
    <property type="term" value="F:small GTPase binding"/>
    <property type="evidence" value="ECO:0007669"/>
    <property type="project" value="TreeGrafter"/>
</dbReference>
<dbReference type="EMBL" id="JABWAB010000010">
    <property type="protein sequence ID" value="KAF6045245.1"/>
    <property type="molecule type" value="Genomic_DNA"/>
</dbReference>
<proteinExistence type="inferred from homology"/>
<dbReference type="InterPro" id="IPR035969">
    <property type="entry name" value="Rab-GAP_TBC_sf"/>
</dbReference>
<dbReference type="GO" id="GO:0005096">
    <property type="term" value="F:GTPase activator activity"/>
    <property type="evidence" value="ECO:0007669"/>
    <property type="project" value="TreeGrafter"/>
</dbReference>
<feature type="region of interest" description="Disordered" evidence="3">
    <location>
        <begin position="39"/>
        <end position="65"/>
    </location>
</feature>
<dbReference type="GO" id="GO:0030427">
    <property type="term" value="C:site of polarized growth"/>
    <property type="evidence" value="ECO:0007669"/>
    <property type="project" value="UniProtKB-ARBA"/>
</dbReference>
<feature type="compositionally biased region" description="Low complexity" evidence="3">
    <location>
        <begin position="487"/>
        <end position="500"/>
    </location>
</feature>
<dbReference type="AlphaFoldDB" id="A0A8X7NJJ4"/>
<dbReference type="OrthoDB" id="159449at2759"/>
<evidence type="ECO:0000313" key="6">
    <source>
        <dbReference type="Proteomes" id="UP000590412"/>
    </source>
</evidence>
<name>A0A8X7NJJ4_CANPA</name>
<dbReference type="PANTHER" id="PTHR47219">
    <property type="entry name" value="RAB GTPASE-ACTIVATING PROTEIN 1-LIKE"/>
    <property type="match status" value="1"/>
</dbReference>
<organism evidence="5 6">
    <name type="scientific">Candida parapsilosis</name>
    <name type="common">Yeast</name>
    <dbReference type="NCBI Taxonomy" id="5480"/>
    <lineage>
        <taxon>Eukaryota</taxon>
        <taxon>Fungi</taxon>
        <taxon>Dikarya</taxon>
        <taxon>Ascomycota</taxon>
        <taxon>Saccharomycotina</taxon>
        <taxon>Pichiomycetes</taxon>
        <taxon>Debaryomycetaceae</taxon>
        <taxon>Candida/Lodderomyces clade</taxon>
        <taxon>Candida</taxon>
    </lineage>
</organism>
<feature type="compositionally biased region" description="Acidic residues" evidence="3">
    <location>
        <begin position="42"/>
        <end position="54"/>
    </location>
</feature>
<dbReference type="PROSITE" id="PS50086">
    <property type="entry name" value="TBC_RABGAP"/>
    <property type="match status" value="1"/>
</dbReference>
<gene>
    <name evidence="5" type="ORF">FOB60_005213</name>
</gene>
<dbReference type="InterPro" id="IPR000195">
    <property type="entry name" value="Rab-GAP-TBC_dom"/>
</dbReference>
<dbReference type="PANTHER" id="PTHR47219:SF9">
    <property type="entry name" value="GTPASE ACTIVATING PROTEIN AND CENTROSOME-ASSOCIATED, ISOFORM B"/>
    <property type="match status" value="1"/>
</dbReference>